<keyword evidence="1" id="KW-0996">Nickel insertion</keyword>
<dbReference type="OrthoDB" id="2550922at2759"/>
<name>A0A1L9SZK4_9EURO</name>
<evidence type="ECO:0000313" key="6">
    <source>
        <dbReference type="Proteomes" id="UP000184356"/>
    </source>
</evidence>
<proteinExistence type="inferred from homology"/>
<sequence length="311" mass="33763">MAFESGVHELKQEISDLEYRLQNAKSRLAGVSPHDSESQSQSQSISSPIPPLPADTLSLATTHALLLLSDSALPLGSFAYSSGLESYVAHNKPLPRSTTPVASFHRFLRLSLASMGSLSLPYVLAAYRDPAELETLDNDLDASTPCPVAQRASIAQGRALLGVWERAFRNAYASHSSDNVTENSGLQEGIMAVENFSETLKCSMDDELGPKGHFAPLWGVVCLAMGMDARQTAYVFMLNHAKAVLSAAVRASVMGPYQAQSVLASKNLQDMIAERIDRDWDTAVEDAGQVVPPLDLWVGRHELLYSRIFNS</sequence>
<dbReference type="RefSeq" id="XP_040696458.1">
    <property type="nucleotide sequence ID" value="XM_040844078.1"/>
</dbReference>
<evidence type="ECO:0008006" key="7">
    <source>
        <dbReference type="Google" id="ProtNLM"/>
    </source>
</evidence>
<dbReference type="Proteomes" id="UP000184356">
    <property type="component" value="Unassembled WGS sequence"/>
</dbReference>
<dbReference type="Pfam" id="PF01730">
    <property type="entry name" value="UreF"/>
    <property type="match status" value="1"/>
</dbReference>
<dbReference type="GeneID" id="63760151"/>
<dbReference type="AlphaFoldDB" id="A0A1L9SZK4"/>
<evidence type="ECO:0000256" key="2">
    <source>
        <dbReference type="ARBA" id="ARBA00023186"/>
    </source>
</evidence>
<protein>
    <recommendedName>
        <fullName evidence="7">Urease accessory protein UreF</fullName>
    </recommendedName>
</protein>
<accession>A0A1L9SZK4</accession>
<feature type="region of interest" description="Disordered" evidence="4">
    <location>
        <begin position="28"/>
        <end position="49"/>
    </location>
</feature>
<keyword evidence="6" id="KW-1185">Reference proteome</keyword>
<evidence type="ECO:0000313" key="5">
    <source>
        <dbReference type="EMBL" id="OJJ52652.1"/>
    </source>
</evidence>
<dbReference type="STRING" id="1036612.A0A1L9SZK4"/>
<dbReference type="PANTHER" id="PTHR33620:SF1">
    <property type="entry name" value="UREASE ACCESSORY PROTEIN F"/>
    <property type="match status" value="1"/>
</dbReference>
<dbReference type="GO" id="GO:0016151">
    <property type="term" value="F:nickel cation binding"/>
    <property type="evidence" value="ECO:0007669"/>
    <property type="project" value="InterPro"/>
</dbReference>
<dbReference type="Gene3D" id="1.10.4190.10">
    <property type="entry name" value="Urease accessory protein UreF"/>
    <property type="match status" value="1"/>
</dbReference>
<evidence type="ECO:0000256" key="1">
    <source>
        <dbReference type="ARBA" id="ARBA00022988"/>
    </source>
</evidence>
<keyword evidence="2" id="KW-0143">Chaperone</keyword>
<dbReference type="EMBL" id="KV878600">
    <property type="protein sequence ID" value="OJJ52652.1"/>
    <property type="molecule type" value="Genomic_DNA"/>
</dbReference>
<dbReference type="InterPro" id="IPR002639">
    <property type="entry name" value="UreF"/>
</dbReference>
<gene>
    <name evidence="5" type="ORF">ASPSYDRAFT_213981</name>
</gene>
<comment type="similarity">
    <text evidence="3">Belongs to the UreF family.</text>
</comment>
<evidence type="ECO:0000256" key="3">
    <source>
        <dbReference type="ARBA" id="ARBA00046339"/>
    </source>
</evidence>
<dbReference type="VEuPathDB" id="FungiDB:ASPSYDRAFT_213981"/>
<dbReference type="HAMAP" id="MF_01385">
    <property type="entry name" value="UreF"/>
    <property type="match status" value="1"/>
</dbReference>
<feature type="compositionally biased region" description="Low complexity" evidence="4">
    <location>
        <begin position="38"/>
        <end position="47"/>
    </location>
</feature>
<dbReference type="InterPro" id="IPR038277">
    <property type="entry name" value="UreF_sf"/>
</dbReference>
<organism evidence="5 6">
    <name type="scientific">Aspergillus sydowii CBS 593.65</name>
    <dbReference type="NCBI Taxonomy" id="1036612"/>
    <lineage>
        <taxon>Eukaryota</taxon>
        <taxon>Fungi</taxon>
        <taxon>Dikarya</taxon>
        <taxon>Ascomycota</taxon>
        <taxon>Pezizomycotina</taxon>
        <taxon>Eurotiomycetes</taxon>
        <taxon>Eurotiomycetidae</taxon>
        <taxon>Eurotiales</taxon>
        <taxon>Aspergillaceae</taxon>
        <taxon>Aspergillus</taxon>
        <taxon>Aspergillus subgen. Nidulantes</taxon>
    </lineage>
</organism>
<evidence type="ECO:0000256" key="4">
    <source>
        <dbReference type="SAM" id="MobiDB-lite"/>
    </source>
</evidence>
<dbReference type="PANTHER" id="PTHR33620">
    <property type="entry name" value="UREASE ACCESSORY PROTEIN F"/>
    <property type="match status" value="1"/>
</dbReference>
<reference evidence="6" key="1">
    <citation type="journal article" date="2017" name="Genome Biol.">
        <title>Comparative genomics reveals high biological diversity and specific adaptations in the industrially and medically important fungal genus Aspergillus.</title>
        <authorList>
            <person name="de Vries R.P."/>
            <person name="Riley R."/>
            <person name="Wiebenga A."/>
            <person name="Aguilar-Osorio G."/>
            <person name="Amillis S."/>
            <person name="Uchima C.A."/>
            <person name="Anderluh G."/>
            <person name="Asadollahi M."/>
            <person name="Askin M."/>
            <person name="Barry K."/>
            <person name="Battaglia E."/>
            <person name="Bayram O."/>
            <person name="Benocci T."/>
            <person name="Braus-Stromeyer S.A."/>
            <person name="Caldana C."/>
            <person name="Canovas D."/>
            <person name="Cerqueira G.C."/>
            <person name="Chen F."/>
            <person name="Chen W."/>
            <person name="Choi C."/>
            <person name="Clum A."/>
            <person name="Dos Santos R.A."/>
            <person name="Damasio A.R."/>
            <person name="Diallinas G."/>
            <person name="Emri T."/>
            <person name="Fekete E."/>
            <person name="Flipphi M."/>
            <person name="Freyberg S."/>
            <person name="Gallo A."/>
            <person name="Gournas C."/>
            <person name="Habgood R."/>
            <person name="Hainaut M."/>
            <person name="Harispe M.L."/>
            <person name="Henrissat B."/>
            <person name="Hilden K.S."/>
            <person name="Hope R."/>
            <person name="Hossain A."/>
            <person name="Karabika E."/>
            <person name="Karaffa L."/>
            <person name="Karanyi Z."/>
            <person name="Krasevec N."/>
            <person name="Kuo A."/>
            <person name="Kusch H."/>
            <person name="LaButti K."/>
            <person name="Lagendijk E.L."/>
            <person name="Lapidus A."/>
            <person name="Levasseur A."/>
            <person name="Lindquist E."/>
            <person name="Lipzen A."/>
            <person name="Logrieco A.F."/>
            <person name="MacCabe A."/>
            <person name="Maekelae M.R."/>
            <person name="Malavazi I."/>
            <person name="Melin P."/>
            <person name="Meyer V."/>
            <person name="Mielnichuk N."/>
            <person name="Miskei M."/>
            <person name="Molnar A.P."/>
            <person name="Mule G."/>
            <person name="Ngan C.Y."/>
            <person name="Orejas M."/>
            <person name="Orosz E."/>
            <person name="Ouedraogo J.P."/>
            <person name="Overkamp K.M."/>
            <person name="Park H.-S."/>
            <person name="Perrone G."/>
            <person name="Piumi F."/>
            <person name="Punt P.J."/>
            <person name="Ram A.F."/>
            <person name="Ramon A."/>
            <person name="Rauscher S."/>
            <person name="Record E."/>
            <person name="Riano-Pachon D.M."/>
            <person name="Robert V."/>
            <person name="Roehrig J."/>
            <person name="Ruller R."/>
            <person name="Salamov A."/>
            <person name="Salih N.S."/>
            <person name="Samson R.A."/>
            <person name="Sandor E."/>
            <person name="Sanguinetti M."/>
            <person name="Schuetze T."/>
            <person name="Sepcic K."/>
            <person name="Shelest E."/>
            <person name="Sherlock G."/>
            <person name="Sophianopoulou V."/>
            <person name="Squina F.M."/>
            <person name="Sun H."/>
            <person name="Susca A."/>
            <person name="Todd R.B."/>
            <person name="Tsang A."/>
            <person name="Unkles S.E."/>
            <person name="van de Wiele N."/>
            <person name="van Rossen-Uffink D."/>
            <person name="Oliveira J.V."/>
            <person name="Vesth T.C."/>
            <person name="Visser J."/>
            <person name="Yu J.-H."/>
            <person name="Zhou M."/>
            <person name="Andersen M.R."/>
            <person name="Archer D.B."/>
            <person name="Baker S.E."/>
            <person name="Benoit I."/>
            <person name="Brakhage A.A."/>
            <person name="Braus G.H."/>
            <person name="Fischer R."/>
            <person name="Frisvad J.C."/>
            <person name="Goldman G.H."/>
            <person name="Houbraken J."/>
            <person name="Oakley B."/>
            <person name="Pocsi I."/>
            <person name="Scazzocchio C."/>
            <person name="Seiboth B."/>
            <person name="vanKuyk P.A."/>
            <person name="Wortman J."/>
            <person name="Dyer P.S."/>
            <person name="Grigoriev I.V."/>
        </authorList>
    </citation>
    <scope>NUCLEOTIDE SEQUENCE [LARGE SCALE GENOMIC DNA]</scope>
    <source>
        <strain evidence="6">CBS 593.65</strain>
    </source>
</reference>